<dbReference type="EMBL" id="JAKROA010000018">
    <property type="protein sequence ID" value="KAL5103391.1"/>
    <property type="molecule type" value="Genomic_DNA"/>
</dbReference>
<sequence length="565" mass="63528">MLVAFVAFHIMHGQTTPQNVPIPLGIMREAKERSMERAKEGVREFFLSLEQPQMHAVFDCLPCVVGLPRNVFLNRLASIGEYVARHRKIATLSIIEANVDAITDFIDEGAAASGSRRVDTVRRVEALRQLCELANTPRRSKDFDDWAKHHTTQLHNALIFCLNAENPVIVEEASLTIAFLARKFHFSLLKAAETLIAAMVTAIAVAMAPTESHVEQMRKALDFHAEMEIAKGRTLEFHFPRLNYAFTEPKFRPIGYTYYALADFLYNVPHPFLIHYFQCRILRRKEITRKHLFKILFALIENMSELEEVAKKHCPRVEKPKPQIVDKPPPGVGIFKPILTTSATVFQKPSAGKQEAADVAEEESEAWMYKPEVYRKEQWEALPSKLYVEMLRACHDRNPENRNIIANIMAVLRSIAHVRLPALDLASRNKLEYLRDDPTDRLSKRIRIATPKLAGSGSGEIEMEAGVEEDTIHEASKGRNSRDTATLKAVLSVEEESVASILLEQGGEPEGRGSKDDNGEEGGGVDIADSQSESASFHSDPETTRAINRPTVLLSRPPNLKKLNL</sequence>
<dbReference type="InterPro" id="IPR016024">
    <property type="entry name" value="ARM-type_fold"/>
</dbReference>
<keyword evidence="3" id="KW-1185">Reference proteome</keyword>
<reference evidence="2 3" key="1">
    <citation type="journal article" date="2022" name="Front. Cell. Infect. Microbiol.">
        <title>The Genomes of Two Strains of Taenia crassiceps the Animal Model for the Study of Human Cysticercosis.</title>
        <authorList>
            <person name="Bobes R.J."/>
            <person name="Estrada K."/>
            <person name="Rios-Valencia D.G."/>
            <person name="Calderon-Gallegos A."/>
            <person name="de la Torre P."/>
            <person name="Carrero J.C."/>
            <person name="Sanchez-Flores A."/>
            <person name="Laclette J.P."/>
        </authorList>
    </citation>
    <scope>NUCLEOTIDE SEQUENCE [LARGE SCALE GENOMIC DNA]</scope>
    <source>
        <strain evidence="2">WFUcys</strain>
    </source>
</reference>
<dbReference type="Proteomes" id="UP001651158">
    <property type="component" value="Unassembled WGS sequence"/>
</dbReference>
<gene>
    <name evidence="2" type="ORF">TcWFU_005723</name>
</gene>
<evidence type="ECO:0000313" key="3">
    <source>
        <dbReference type="Proteomes" id="UP001651158"/>
    </source>
</evidence>
<feature type="region of interest" description="Disordered" evidence="1">
    <location>
        <begin position="502"/>
        <end position="565"/>
    </location>
</feature>
<organism evidence="2 3">
    <name type="scientific">Taenia crassiceps</name>
    <dbReference type="NCBI Taxonomy" id="6207"/>
    <lineage>
        <taxon>Eukaryota</taxon>
        <taxon>Metazoa</taxon>
        <taxon>Spiralia</taxon>
        <taxon>Lophotrochozoa</taxon>
        <taxon>Platyhelminthes</taxon>
        <taxon>Cestoda</taxon>
        <taxon>Eucestoda</taxon>
        <taxon>Cyclophyllidea</taxon>
        <taxon>Taeniidae</taxon>
        <taxon>Taenia</taxon>
    </lineage>
</organism>
<protein>
    <recommendedName>
        <fullName evidence="4">Protein kinase domain-containing protein</fullName>
    </recommendedName>
</protein>
<evidence type="ECO:0000256" key="1">
    <source>
        <dbReference type="SAM" id="MobiDB-lite"/>
    </source>
</evidence>
<evidence type="ECO:0008006" key="4">
    <source>
        <dbReference type="Google" id="ProtNLM"/>
    </source>
</evidence>
<proteinExistence type="predicted"/>
<accession>A0ABR4Q1C6</accession>
<name>A0ABR4Q1C6_9CEST</name>
<comment type="caution">
    <text evidence="2">The sequence shown here is derived from an EMBL/GenBank/DDBJ whole genome shotgun (WGS) entry which is preliminary data.</text>
</comment>
<evidence type="ECO:0000313" key="2">
    <source>
        <dbReference type="EMBL" id="KAL5103391.1"/>
    </source>
</evidence>
<dbReference type="SUPFAM" id="SSF48371">
    <property type="entry name" value="ARM repeat"/>
    <property type="match status" value="1"/>
</dbReference>